<feature type="transmembrane region" description="Helical" evidence="1">
    <location>
        <begin position="252"/>
        <end position="271"/>
    </location>
</feature>
<organism evidence="3 4">
    <name type="scientific">Adhaeribacter terreus</name>
    <dbReference type="NCBI Taxonomy" id="529703"/>
    <lineage>
        <taxon>Bacteria</taxon>
        <taxon>Pseudomonadati</taxon>
        <taxon>Bacteroidota</taxon>
        <taxon>Cytophagia</taxon>
        <taxon>Cytophagales</taxon>
        <taxon>Hymenobacteraceae</taxon>
        <taxon>Adhaeribacter</taxon>
    </lineage>
</organism>
<feature type="transmembrane region" description="Helical" evidence="1">
    <location>
        <begin position="183"/>
        <end position="200"/>
    </location>
</feature>
<accession>A0ABW0EAA6</accession>
<dbReference type="InterPro" id="IPR002656">
    <property type="entry name" value="Acyl_transf_3_dom"/>
</dbReference>
<feature type="transmembrane region" description="Helical" evidence="1">
    <location>
        <begin position="277"/>
        <end position="300"/>
    </location>
</feature>
<keyword evidence="1" id="KW-0472">Membrane</keyword>
<dbReference type="RefSeq" id="WP_378017678.1">
    <property type="nucleotide sequence ID" value="NZ_JBHSKT010000006.1"/>
</dbReference>
<keyword evidence="1" id="KW-0812">Transmembrane</keyword>
<keyword evidence="4" id="KW-1185">Reference proteome</keyword>
<dbReference type="InterPro" id="IPR050879">
    <property type="entry name" value="Acyltransferase_3"/>
</dbReference>
<feature type="domain" description="Acyltransferase 3" evidence="2">
    <location>
        <begin position="38"/>
        <end position="359"/>
    </location>
</feature>
<keyword evidence="3" id="KW-0808">Transferase</keyword>
<evidence type="ECO:0000259" key="2">
    <source>
        <dbReference type="Pfam" id="PF01757"/>
    </source>
</evidence>
<feature type="transmembrane region" description="Helical" evidence="1">
    <location>
        <begin position="116"/>
        <end position="137"/>
    </location>
</feature>
<dbReference type="Proteomes" id="UP001596161">
    <property type="component" value="Unassembled WGS sequence"/>
</dbReference>
<evidence type="ECO:0000256" key="1">
    <source>
        <dbReference type="SAM" id="Phobius"/>
    </source>
</evidence>
<evidence type="ECO:0000313" key="4">
    <source>
        <dbReference type="Proteomes" id="UP001596161"/>
    </source>
</evidence>
<keyword evidence="1" id="KW-1133">Transmembrane helix</keyword>
<dbReference type="PANTHER" id="PTHR23028:SF53">
    <property type="entry name" value="ACYL_TRANSF_3 DOMAIN-CONTAINING PROTEIN"/>
    <property type="match status" value="1"/>
</dbReference>
<feature type="transmembrane region" description="Helical" evidence="1">
    <location>
        <begin position="44"/>
        <end position="62"/>
    </location>
</feature>
<dbReference type="GO" id="GO:0016746">
    <property type="term" value="F:acyltransferase activity"/>
    <property type="evidence" value="ECO:0007669"/>
    <property type="project" value="UniProtKB-KW"/>
</dbReference>
<dbReference type="EC" id="2.3.-.-" evidence="3"/>
<dbReference type="PANTHER" id="PTHR23028">
    <property type="entry name" value="ACETYLTRANSFERASE"/>
    <property type="match status" value="1"/>
</dbReference>
<reference evidence="4" key="1">
    <citation type="journal article" date="2019" name="Int. J. Syst. Evol. Microbiol.">
        <title>The Global Catalogue of Microorganisms (GCM) 10K type strain sequencing project: providing services to taxonomists for standard genome sequencing and annotation.</title>
        <authorList>
            <consortium name="The Broad Institute Genomics Platform"/>
            <consortium name="The Broad Institute Genome Sequencing Center for Infectious Disease"/>
            <person name="Wu L."/>
            <person name="Ma J."/>
        </authorList>
    </citation>
    <scope>NUCLEOTIDE SEQUENCE [LARGE SCALE GENOMIC DNA]</scope>
    <source>
        <strain evidence="4">KACC 12602</strain>
    </source>
</reference>
<dbReference type="EMBL" id="JBHSKT010000006">
    <property type="protein sequence ID" value="MFC5271313.1"/>
    <property type="molecule type" value="Genomic_DNA"/>
</dbReference>
<name>A0ABW0EAA6_9BACT</name>
<comment type="caution">
    <text evidence="3">The sequence shown here is derived from an EMBL/GenBank/DDBJ whole genome shotgun (WGS) entry which is preliminary data.</text>
</comment>
<feature type="transmembrane region" description="Helical" evidence="1">
    <location>
        <begin position="343"/>
        <end position="366"/>
    </location>
</feature>
<feature type="transmembrane region" description="Helical" evidence="1">
    <location>
        <begin position="312"/>
        <end position="331"/>
    </location>
</feature>
<feature type="transmembrane region" description="Helical" evidence="1">
    <location>
        <begin position="74"/>
        <end position="95"/>
    </location>
</feature>
<feature type="transmembrane region" description="Helical" evidence="1">
    <location>
        <begin position="6"/>
        <end position="23"/>
    </location>
</feature>
<keyword evidence="3" id="KW-0012">Acyltransferase</keyword>
<sequence length="397" mass="44910">MNVHTPLFALVIYLIAFATGFLLHKCYKHPFTTNRYETIDGLRGLLALGVFIHHAHIWHQFLQTGKWTAPQSNLYNHLGQTSVCLFFMITSFLFVSRLLNHGITSFNWRSFFLSRAFRIVPMYYFTALLTVVSVMTISNWQLQTGYAELFKWIADWLLFTIIKLPVNNSEYTFLVTGVTWSLPYEWLFYFALPFISLALIKSKPPKQLLALCGAILVAFYFIHGIEPYYLLAFLGGSIAPFILKFSSIKEKINALYGNTFILICLYLLGLFHTANNLVSFLLISMVFTLIAMGNAVFGLLKSPVLKLLGDMSYSIYLLHGLVLFTTFYFGLGLDQAKALSPAAYSLLVFGITPVLVLVSFLGFTFIEKPFMVWGKKRSLTLNSKTAPAINSGTKQTA</sequence>
<gene>
    <name evidence="3" type="ORF">ACFPIB_11875</name>
</gene>
<protein>
    <submittedName>
        <fullName evidence="3">Acyltransferase family protein</fullName>
        <ecNumber evidence="3">2.3.-.-</ecNumber>
    </submittedName>
</protein>
<evidence type="ECO:0000313" key="3">
    <source>
        <dbReference type="EMBL" id="MFC5271313.1"/>
    </source>
</evidence>
<feature type="transmembrane region" description="Helical" evidence="1">
    <location>
        <begin position="207"/>
        <end position="222"/>
    </location>
</feature>
<dbReference type="Pfam" id="PF01757">
    <property type="entry name" value="Acyl_transf_3"/>
    <property type="match status" value="1"/>
</dbReference>
<proteinExistence type="predicted"/>